<reference evidence="1" key="1">
    <citation type="submission" date="2017-05" db="UniProtKB">
        <authorList>
            <consortium name="EnsemblMetazoa"/>
        </authorList>
    </citation>
    <scope>IDENTIFICATION</scope>
</reference>
<proteinExistence type="predicted"/>
<name>A0A1X7UTJ0_AMPQE</name>
<accession>A0A1X7UTJ0</accession>
<dbReference type="InParanoid" id="A0A1X7UTJ0"/>
<organism evidence="1">
    <name type="scientific">Amphimedon queenslandica</name>
    <name type="common">Sponge</name>
    <dbReference type="NCBI Taxonomy" id="400682"/>
    <lineage>
        <taxon>Eukaryota</taxon>
        <taxon>Metazoa</taxon>
        <taxon>Porifera</taxon>
        <taxon>Demospongiae</taxon>
        <taxon>Heteroscleromorpha</taxon>
        <taxon>Haplosclerida</taxon>
        <taxon>Niphatidae</taxon>
        <taxon>Amphimedon</taxon>
    </lineage>
</organism>
<dbReference type="AlphaFoldDB" id="A0A1X7UTJ0"/>
<dbReference type="EnsemblMetazoa" id="Aqu2.1.30692_001">
    <property type="protein sequence ID" value="Aqu2.1.30692_001"/>
    <property type="gene ID" value="Aqu2.1.30692"/>
</dbReference>
<sequence length="173" mass="19551">MLTISVMRQIKYMYKRKGFHKKVKEYTAEAIKQSENGKRVTDILNSVLMIANLPPVQRALPKNLILAELWFAKEKPNMGHFLKYIIKNIQSLDKGFQVTTDENEDVTVSGKIVALTADLTARANILNMSQFNAYSSCSFCHHRGVSVATGNRGHVDISISSYVLSKRSQLIHH</sequence>
<protein>
    <submittedName>
        <fullName evidence="1">Uncharacterized protein</fullName>
    </submittedName>
</protein>
<evidence type="ECO:0000313" key="1">
    <source>
        <dbReference type="EnsemblMetazoa" id="Aqu2.1.30692_001"/>
    </source>
</evidence>